<reference evidence="1" key="1">
    <citation type="submission" date="2021-06" db="EMBL/GenBank/DDBJ databases">
        <authorList>
            <person name="Kallberg Y."/>
            <person name="Tangrot J."/>
            <person name="Rosling A."/>
        </authorList>
    </citation>
    <scope>NUCLEOTIDE SEQUENCE</scope>
    <source>
        <strain evidence="1">IN212</strain>
    </source>
</reference>
<name>A0A9N9EB37_9GLOM</name>
<dbReference type="AlphaFoldDB" id="A0A9N9EB37"/>
<accession>A0A9N9EB37</accession>
<dbReference type="EMBL" id="CAJVPZ010015612">
    <property type="protein sequence ID" value="CAG8667475.1"/>
    <property type="molecule type" value="Genomic_DNA"/>
</dbReference>
<comment type="caution">
    <text evidence="1">The sequence shown here is derived from an EMBL/GenBank/DDBJ whole genome shotgun (WGS) entry which is preliminary data.</text>
</comment>
<keyword evidence="2" id="KW-1185">Reference proteome</keyword>
<organism evidence="1 2">
    <name type="scientific">Racocetra fulgida</name>
    <dbReference type="NCBI Taxonomy" id="60492"/>
    <lineage>
        <taxon>Eukaryota</taxon>
        <taxon>Fungi</taxon>
        <taxon>Fungi incertae sedis</taxon>
        <taxon>Mucoromycota</taxon>
        <taxon>Glomeromycotina</taxon>
        <taxon>Glomeromycetes</taxon>
        <taxon>Diversisporales</taxon>
        <taxon>Gigasporaceae</taxon>
        <taxon>Racocetra</taxon>
    </lineage>
</organism>
<feature type="non-terminal residue" evidence="1">
    <location>
        <position position="1"/>
    </location>
</feature>
<protein>
    <submittedName>
        <fullName evidence="1">20086_t:CDS:1</fullName>
    </submittedName>
</protein>
<dbReference type="Proteomes" id="UP000789396">
    <property type="component" value="Unassembled WGS sequence"/>
</dbReference>
<proteinExistence type="predicted"/>
<sequence length="107" mass="11724">NEVTETQVAANGSSSPSGDFVIASSYLKRTNSLASLANGMDNLEFNELGENVDKSPQATNKSSRDALVELEQNVLQESGQKSQKKQNKEFAEKFLTGNTFNNCTFHF</sequence>
<gene>
    <name evidence="1" type="ORF">RFULGI_LOCUS9090</name>
</gene>
<evidence type="ECO:0000313" key="1">
    <source>
        <dbReference type="EMBL" id="CAG8667475.1"/>
    </source>
</evidence>
<evidence type="ECO:0000313" key="2">
    <source>
        <dbReference type="Proteomes" id="UP000789396"/>
    </source>
</evidence>
<dbReference type="OrthoDB" id="2486765at2759"/>